<reference evidence="1" key="1">
    <citation type="submission" date="2021-12" db="EMBL/GenBank/DDBJ databases">
        <authorList>
            <person name="Martin H S."/>
        </authorList>
    </citation>
    <scope>NUCLEOTIDE SEQUENCE</scope>
</reference>
<proteinExistence type="predicted"/>
<dbReference type="EMBL" id="OV170229">
    <property type="protein sequence ID" value="CAH0732033.1"/>
    <property type="molecule type" value="Genomic_DNA"/>
</dbReference>
<dbReference type="AlphaFoldDB" id="A0A8J9V5E5"/>
<sequence>MIVMSSRPISATAAYLIETSRLRRRYDSEARVRADTSALSIPVTLILRWDDCPTRPVKLKAQDQRLYVFSKARKCLTTSPISQLQITTEKILTEKLSN</sequence>
<accession>A0A8J9V5E5</accession>
<dbReference type="Proteomes" id="UP000838878">
    <property type="component" value="Chromosome 9"/>
</dbReference>
<evidence type="ECO:0000313" key="1">
    <source>
        <dbReference type="EMBL" id="CAH0732033.1"/>
    </source>
</evidence>
<keyword evidence="2" id="KW-1185">Reference proteome</keyword>
<gene>
    <name evidence="1" type="ORF">BINO364_LOCUS16784</name>
</gene>
<name>A0A8J9V5E5_9NEOP</name>
<evidence type="ECO:0000313" key="2">
    <source>
        <dbReference type="Proteomes" id="UP000838878"/>
    </source>
</evidence>
<organism evidence="1 2">
    <name type="scientific">Brenthis ino</name>
    <name type="common">lesser marbled fritillary</name>
    <dbReference type="NCBI Taxonomy" id="405034"/>
    <lineage>
        <taxon>Eukaryota</taxon>
        <taxon>Metazoa</taxon>
        <taxon>Ecdysozoa</taxon>
        <taxon>Arthropoda</taxon>
        <taxon>Hexapoda</taxon>
        <taxon>Insecta</taxon>
        <taxon>Pterygota</taxon>
        <taxon>Neoptera</taxon>
        <taxon>Endopterygota</taxon>
        <taxon>Lepidoptera</taxon>
        <taxon>Glossata</taxon>
        <taxon>Ditrysia</taxon>
        <taxon>Papilionoidea</taxon>
        <taxon>Nymphalidae</taxon>
        <taxon>Heliconiinae</taxon>
        <taxon>Argynnini</taxon>
        <taxon>Brenthis</taxon>
    </lineage>
</organism>
<feature type="non-terminal residue" evidence="1">
    <location>
        <position position="98"/>
    </location>
</feature>
<protein>
    <submittedName>
        <fullName evidence="1">Uncharacterized protein</fullName>
    </submittedName>
</protein>
<dbReference type="OrthoDB" id="7512876at2759"/>